<dbReference type="eggNOG" id="COG0737">
    <property type="taxonomic scope" value="Bacteria"/>
</dbReference>
<dbReference type="InterPro" id="IPR033427">
    <property type="entry name" value="DUF5123"/>
</dbReference>
<evidence type="ECO:0000256" key="1">
    <source>
        <dbReference type="SAM" id="SignalP"/>
    </source>
</evidence>
<dbReference type="Pfam" id="PF17161">
    <property type="entry name" value="DUF5123"/>
    <property type="match status" value="1"/>
</dbReference>
<keyword evidence="1" id="KW-0732">Signal</keyword>
<reference evidence="4 5" key="1">
    <citation type="journal article" date="2013" name="PLoS ONE">
        <title>Genomic analysis of Melioribacter roseus, facultatively anaerobic organotrophic bacterium representing a novel deep lineage within Bacteriodetes/Chlorobi group.</title>
        <authorList>
            <person name="Kadnikov V.V."/>
            <person name="Mardanov A.V."/>
            <person name="Podosokorskaya O.A."/>
            <person name="Gavrilov S.N."/>
            <person name="Kublanov I.V."/>
            <person name="Beletsky A.V."/>
            <person name="Bonch-Osmolovskaya E.A."/>
            <person name="Ravin N.V."/>
        </authorList>
    </citation>
    <scope>NUCLEOTIDE SEQUENCE [LARGE SCALE GENOMIC DNA]</scope>
    <source>
        <strain evidence="5">JCM 17771 / P3M-2</strain>
    </source>
</reference>
<sequence length="462" mass="50929">MPKKLLFLLIFAFSGMVFAQNVIMVDPGDGSLTTAIENASSGDILVLINGAEYTTSTANFAVLKNKQITIKAEEPTAEVKPILYSNFTPGENSPSEYFVMDEGSALTLEGLEIRGDSPMAPGIPVQTKLISYPVPLNEIQVGKLYIKDCVIHDFAGNMIDGAFDETLYNVVQDTIMIHNTIVYNLGDEPGSGTTGSVVQFKYANCKYFEAKNCTFYHINAYGLRFMGGSSYPNSFPPKGLIDHCTFNDVGGGKNMILVEHSENEWVLSNSIFSNAQDKTEKVLYFKRASSDMPPIATWQKLCFWELGPNRDLRWVTIPSENDTIYMDPEYLDPENGDFTLPAGSPLLTFGTDGGPIGDLRWAGNAVSVEENEILPTSFSLEQNYPNPFNPTTNISFTIPEAGYTKLAVYDILGREVAVLIDGQLNAGNHNVTFNAENLSTGIYLYKLTSKETSLVRKMMLIK</sequence>
<dbReference type="InterPro" id="IPR026444">
    <property type="entry name" value="Secre_tail"/>
</dbReference>
<name>I7A6R2_MELRP</name>
<gene>
    <name evidence="4" type="ordered locus">MROS_2341</name>
</gene>
<dbReference type="InterPro" id="IPR011050">
    <property type="entry name" value="Pectin_lyase_fold/virulence"/>
</dbReference>
<feature type="signal peptide" evidence="1">
    <location>
        <begin position="1"/>
        <end position="19"/>
    </location>
</feature>
<evidence type="ECO:0000259" key="3">
    <source>
        <dbReference type="Pfam" id="PF18962"/>
    </source>
</evidence>
<dbReference type="STRING" id="1191523.MROS_2341"/>
<dbReference type="Pfam" id="PF18962">
    <property type="entry name" value="Por_Secre_tail"/>
    <property type="match status" value="1"/>
</dbReference>
<accession>I7A6R2</accession>
<feature type="chain" id="PRO_5003707312" evidence="1">
    <location>
        <begin position="20"/>
        <end position="462"/>
    </location>
</feature>
<dbReference type="Gene3D" id="2.160.20.10">
    <property type="entry name" value="Single-stranded right-handed beta-helix, Pectin lyase-like"/>
    <property type="match status" value="1"/>
</dbReference>
<dbReference type="KEGG" id="mro:MROS_2341"/>
<keyword evidence="5" id="KW-1185">Reference proteome</keyword>
<dbReference type="SUPFAM" id="SSF51126">
    <property type="entry name" value="Pectin lyase-like"/>
    <property type="match status" value="1"/>
</dbReference>
<dbReference type="EMBL" id="CP003557">
    <property type="protein sequence ID" value="AFN75571.1"/>
    <property type="molecule type" value="Genomic_DNA"/>
</dbReference>
<protein>
    <submittedName>
        <fullName evidence="4">5'-nucleotidase domain-containing protein</fullName>
    </submittedName>
</protein>
<dbReference type="AlphaFoldDB" id="I7A6R2"/>
<proteinExistence type="predicted"/>
<dbReference type="HOGENOM" id="CLU_512690_0_0_10"/>
<dbReference type="Proteomes" id="UP000009011">
    <property type="component" value="Chromosome"/>
</dbReference>
<evidence type="ECO:0000313" key="4">
    <source>
        <dbReference type="EMBL" id="AFN75571.1"/>
    </source>
</evidence>
<organism evidence="4 5">
    <name type="scientific">Melioribacter roseus (strain DSM 23840 / JCM 17771 / VKM B-2668 / P3M-2)</name>
    <dbReference type="NCBI Taxonomy" id="1191523"/>
    <lineage>
        <taxon>Bacteria</taxon>
        <taxon>Pseudomonadati</taxon>
        <taxon>Ignavibacteriota</taxon>
        <taxon>Ignavibacteria</taxon>
        <taxon>Ignavibacteriales</taxon>
        <taxon>Melioribacteraceae</taxon>
        <taxon>Melioribacter</taxon>
    </lineage>
</organism>
<feature type="domain" description="DUF5123" evidence="2">
    <location>
        <begin position="240"/>
        <end position="361"/>
    </location>
</feature>
<dbReference type="Gene3D" id="2.60.40.4070">
    <property type="match status" value="1"/>
</dbReference>
<dbReference type="InterPro" id="IPR012334">
    <property type="entry name" value="Pectin_lyas_fold"/>
</dbReference>
<evidence type="ECO:0000259" key="2">
    <source>
        <dbReference type="Pfam" id="PF17161"/>
    </source>
</evidence>
<evidence type="ECO:0000313" key="5">
    <source>
        <dbReference type="Proteomes" id="UP000009011"/>
    </source>
</evidence>
<dbReference type="RefSeq" id="WP_014857001.1">
    <property type="nucleotide sequence ID" value="NC_018178.1"/>
</dbReference>
<feature type="domain" description="Secretion system C-terminal sorting" evidence="3">
    <location>
        <begin position="384"/>
        <end position="459"/>
    </location>
</feature>
<dbReference type="NCBIfam" id="TIGR04183">
    <property type="entry name" value="Por_Secre_tail"/>
    <property type="match status" value="1"/>
</dbReference>
<dbReference type="OrthoDB" id="691503at2"/>